<evidence type="ECO:0000313" key="12">
    <source>
        <dbReference type="Proteomes" id="UP000323011"/>
    </source>
</evidence>
<evidence type="ECO:0000256" key="6">
    <source>
        <dbReference type="SAM" id="MobiDB-lite"/>
    </source>
</evidence>
<dbReference type="Proteomes" id="UP000322899">
    <property type="component" value="Unassembled WGS sequence"/>
</dbReference>
<evidence type="ECO:0000313" key="9">
    <source>
        <dbReference type="EMBL" id="KAA0152122.1"/>
    </source>
</evidence>
<evidence type="ECO:0000313" key="14">
    <source>
        <dbReference type="Proteomes" id="UP000325113"/>
    </source>
</evidence>
<dbReference type="OrthoDB" id="163794at2759"/>
<accession>A0A5A8BZR3</accession>
<evidence type="ECO:0008006" key="15">
    <source>
        <dbReference type="Google" id="ProtNLM"/>
    </source>
</evidence>
<dbReference type="EMBL" id="VLTN01000062">
    <property type="protein sequence ID" value="KAA0147717.1"/>
    <property type="molecule type" value="Genomic_DNA"/>
</dbReference>
<dbReference type="Proteomes" id="UP000324907">
    <property type="component" value="Unassembled WGS sequence"/>
</dbReference>
<evidence type="ECO:0000313" key="7">
    <source>
        <dbReference type="EMBL" id="KAA0145975.1"/>
    </source>
</evidence>
<comment type="caution">
    <text evidence="7">The sequence shown here is derived from an EMBL/GenBank/DDBJ whole genome shotgun (WGS) entry which is preliminary data.</text>
</comment>
<keyword evidence="4" id="KW-1133">Transmembrane helix</keyword>
<sequence>MASVAASRSAVGKIVSRVPGVVSRTDAIVRIAASKGAVMPRAARLVGSAAAFAAAMSLAQPALCTEAEAEPARKPKDNAAEEEEAEREGASGSSRVVAASATADGDGGVPGPDDEIDFAALIPDFGTELGLGILAGFSSGYAVKKIGKLAALTVGLGFVAMQVARHYGVLKPEHMPDLSKLDKAIKASLDVDGDGKVTSKDINKLANRGFKMLSANVPAASGFGVAFLLGLNYG</sequence>
<dbReference type="InterPro" id="IPR007014">
    <property type="entry name" value="FUN14"/>
</dbReference>
<dbReference type="EMBL" id="VLTO01000099">
    <property type="protein sequence ID" value="KAA0164823.1"/>
    <property type="molecule type" value="Genomic_DNA"/>
</dbReference>
<evidence type="ECO:0000256" key="1">
    <source>
        <dbReference type="ARBA" id="ARBA00004370"/>
    </source>
</evidence>
<dbReference type="Pfam" id="PF04930">
    <property type="entry name" value="FUN14"/>
    <property type="match status" value="1"/>
</dbReference>
<name>A0A5A8BZR3_CAFRO</name>
<gene>
    <name evidence="10" type="ORF">FNF27_07751</name>
    <name evidence="7" type="ORF">FNF28_07754</name>
    <name evidence="8" type="ORF">FNF29_07171</name>
    <name evidence="9" type="ORF">FNF31_06696</name>
</gene>
<reference evidence="11 12" key="1">
    <citation type="submission" date="2019-07" db="EMBL/GenBank/DDBJ databases">
        <title>Genomes of Cafeteria roenbergensis.</title>
        <authorList>
            <person name="Fischer M.G."/>
            <person name="Hackl T."/>
            <person name="Roman M."/>
        </authorList>
    </citation>
    <scope>NUCLEOTIDE SEQUENCE [LARGE SCALE GENOMIC DNA]</scope>
    <source>
        <strain evidence="8 12">BVI</strain>
        <strain evidence="9 14">Cflag</strain>
        <strain evidence="10 11">E4-10P</strain>
        <strain evidence="7 13">RCC970-E3</strain>
    </source>
</reference>
<evidence type="ECO:0000313" key="8">
    <source>
        <dbReference type="EMBL" id="KAA0147717.1"/>
    </source>
</evidence>
<evidence type="ECO:0000313" key="11">
    <source>
        <dbReference type="Proteomes" id="UP000322899"/>
    </source>
</evidence>
<feature type="compositionally biased region" description="Low complexity" evidence="6">
    <location>
        <begin position="90"/>
        <end position="101"/>
    </location>
</feature>
<proteinExistence type="inferred from homology"/>
<dbReference type="EMBL" id="VLTL01000332">
    <property type="protein sequence ID" value="KAA0145975.1"/>
    <property type="molecule type" value="Genomic_DNA"/>
</dbReference>
<evidence type="ECO:0000313" key="10">
    <source>
        <dbReference type="EMBL" id="KAA0164823.1"/>
    </source>
</evidence>
<dbReference type="GO" id="GO:0016020">
    <property type="term" value="C:membrane"/>
    <property type="evidence" value="ECO:0007669"/>
    <property type="project" value="UniProtKB-SubCell"/>
</dbReference>
<dbReference type="InterPro" id="IPR018247">
    <property type="entry name" value="EF_Hand_1_Ca_BS"/>
</dbReference>
<evidence type="ECO:0000256" key="5">
    <source>
        <dbReference type="ARBA" id="ARBA00023136"/>
    </source>
</evidence>
<dbReference type="Proteomes" id="UP000325113">
    <property type="component" value="Unassembled WGS sequence"/>
</dbReference>
<protein>
    <recommendedName>
        <fullName evidence="15">EF-hand domain-containing protein</fullName>
    </recommendedName>
</protein>
<evidence type="ECO:0000256" key="3">
    <source>
        <dbReference type="ARBA" id="ARBA00022692"/>
    </source>
</evidence>
<feature type="compositionally biased region" description="Basic and acidic residues" evidence="6">
    <location>
        <begin position="70"/>
        <end position="79"/>
    </location>
</feature>
<comment type="subcellular location">
    <subcellularLocation>
        <location evidence="1">Membrane</location>
    </subcellularLocation>
</comment>
<dbReference type="PROSITE" id="PS00018">
    <property type="entry name" value="EF_HAND_1"/>
    <property type="match status" value="1"/>
</dbReference>
<dbReference type="PANTHER" id="PTHR21346">
    <property type="entry name" value="FUN14 DOMAIN CONTAINING"/>
    <property type="match status" value="1"/>
</dbReference>
<evidence type="ECO:0000256" key="4">
    <source>
        <dbReference type="ARBA" id="ARBA00022989"/>
    </source>
</evidence>
<dbReference type="EMBL" id="VLTM01000109">
    <property type="protein sequence ID" value="KAA0152122.1"/>
    <property type="molecule type" value="Genomic_DNA"/>
</dbReference>
<keyword evidence="12" id="KW-1185">Reference proteome</keyword>
<keyword evidence="3" id="KW-0812">Transmembrane</keyword>
<evidence type="ECO:0000256" key="2">
    <source>
        <dbReference type="ARBA" id="ARBA00009160"/>
    </source>
</evidence>
<dbReference type="Proteomes" id="UP000323011">
    <property type="component" value="Unassembled WGS sequence"/>
</dbReference>
<dbReference type="PANTHER" id="PTHR21346:SF10">
    <property type="entry name" value="TRANSMEMBRANE PROTEIN"/>
    <property type="match status" value="1"/>
</dbReference>
<organism evidence="7 13">
    <name type="scientific">Cafeteria roenbergensis</name>
    <name type="common">Marine flagellate</name>
    <dbReference type="NCBI Taxonomy" id="33653"/>
    <lineage>
        <taxon>Eukaryota</taxon>
        <taxon>Sar</taxon>
        <taxon>Stramenopiles</taxon>
        <taxon>Bigyra</taxon>
        <taxon>Opalozoa</taxon>
        <taxon>Bicosoecida</taxon>
        <taxon>Cafeteriaceae</taxon>
        <taxon>Cafeteria</taxon>
    </lineage>
</organism>
<feature type="region of interest" description="Disordered" evidence="6">
    <location>
        <begin position="67"/>
        <end position="110"/>
    </location>
</feature>
<evidence type="ECO:0000313" key="13">
    <source>
        <dbReference type="Proteomes" id="UP000324907"/>
    </source>
</evidence>
<keyword evidence="5" id="KW-0472">Membrane</keyword>
<dbReference type="AlphaFoldDB" id="A0A5A8BZR3"/>
<comment type="similarity">
    <text evidence="2">Belongs to the FUN14 family.</text>
</comment>